<accession>T1C0X3</accession>
<reference evidence="3" key="2">
    <citation type="journal article" date="2014" name="ISME J.">
        <title>Microbial stratification in low pH oxic and suboxic macroscopic growths along an acid mine drainage.</title>
        <authorList>
            <person name="Mendez-Garcia C."/>
            <person name="Mesa V."/>
            <person name="Sprenger R.R."/>
            <person name="Richter M."/>
            <person name="Diez M.S."/>
            <person name="Solano J."/>
            <person name="Bargiela R."/>
            <person name="Golyshina O.V."/>
            <person name="Manteca A."/>
            <person name="Ramos J.L."/>
            <person name="Gallego J.R."/>
            <person name="Llorente I."/>
            <person name="Martins Dos Santos V.A."/>
            <person name="Jensen O.N."/>
            <person name="Pelaez A.I."/>
            <person name="Sanchez J."/>
            <person name="Ferrer M."/>
        </authorList>
    </citation>
    <scope>NUCLEOTIDE SEQUENCE</scope>
</reference>
<dbReference type="SUPFAM" id="SSF53686">
    <property type="entry name" value="Tryptophan synthase beta subunit-like PLP-dependent enzymes"/>
    <property type="match status" value="1"/>
</dbReference>
<evidence type="ECO:0000313" key="3">
    <source>
        <dbReference type="EMBL" id="EQD79106.1"/>
    </source>
</evidence>
<organism evidence="3">
    <name type="scientific">mine drainage metagenome</name>
    <dbReference type="NCBI Taxonomy" id="410659"/>
    <lineage>
        <taxon>unclassified sequences</taxon>
        <taxon>metagenomes</taxon>
        <taxon>ecological metagenomes</taxon>
    </lineage>
</organism>
<evidence type="ECO:0000256" key="1">
    <source>
        <dbReference type="SAM" id="MobiDB-lite"/>
    </source>
</evidence>
<feature type="non-terminal residue" evidence="3">
    <location>
        <position position="1"/>
    </location>
</feature>
<dbReference type="InterPro" id="IPR036052">
    <property type="entry name" value="TrpB-like_PALP_sf"/>
</dbReference>
<dbReference type="EMBL" id="AUZY01000284">
    <property type="protein sequence ID" value="EQD79106.1"/>
    <property type="molecule type" value="Genomic_DNA"/>
</dbReference>
<evidence type="ECO:0000259" key="2">
    <source>
        <dbReference type="Pfam" id="PF00291"/>
    </source>
</evidence>
<dbReference type="InterPro" id="IPR001926">
    <property type="entry name" value="TrpB-like_PALP"/>
</dbReference>
<name>T1C0X3_9ZZZZ</name>
<sequence length="106" mass="11224">ANWRRARRVLEMTNGLTAAVSEEEIAAAKRQLASEGIGCEPASAAAVAGVRQLRQAGEIPASSDVVAILTGNQLKDTDYIAETSPTLDGHPPTSDVRTQLARWLSP</sequence>
<protein>
    <submittedName>
        <fullName evidence="3">Threonine synthase</fullName>
    </submittedName>
</protein>
<gene>
    <name evidence="3" type="ORF">B1B_00373</name>
</gene>
<comment type="caution">
    <text evidence="3">The sequence shown here is derived from an EMBL/GenBank/DDBJ whole genome shotgun (WGS) entry which is preliminary data.</text>
</comment>
<dbReference type="Pfam" id="PF00291">
    <property type="entry name" value="PALP"/>
    <property type="match status" value="1"/>
</dbReference>
<proteinExistence type="predicted"/>
<feature type="domain" description="Tryptophan synthase beta chain-like PALP" evidence="2">
    <location>
        <begin position="6"/>
        <end position="71"/>
    </location>
</feature>
<dbReference type="Gene3D" id="3.40.50.1100">
    <property type="match status" value="1"/>
</dbReference>
<feature type="region of interest" description="Disordered" evidence="1">
    <location>
        <begin position="82"/>
        <end position="106"/>
    </location>
</feature>
<dbReference type="AlphaFoldDB" id="T1C0X3"/>
<reference evidence="3" key="1">
    <citation type="submission" date="2013-08" db="EMBL/GenBank/DDBJ databases">
        <authorList>
            <person name="Mendez C."/>
            <person name="Richter M."/>
            <person name="Ferrer M."/>
            <person name="Sanchez J."/>
        </authorList>
    </citation>
    <scope>NUCLEOTIDE SEQUENCE</scope>
</reference>